<dbReference type="GO" id="GO:0005886">
    <property type="term" value="C:plasma membrane"/>
    <property type="evidence" value="ECO:0007669"/>
    <property type="project" value="UniProtKB-SubCell"/>
</dbReference>
<comment type="caution">
    <text evidence="10">The sequence shown here is derived from an EMBL/GenBank/DDBJ whole genome shotgun (WGS) entry which is preliminary data.</text>
</comment>
<feature type="transmembrane region" description="Helical" evidence="9">
    <location>
        <begin position="204"/>
        <end position="225"/>
    </location>
</feature>
<feature type="transmembrane region" description="Helical" evidence="9">
    <location>
        <begin position="291"/>
        <end position="319"/>
    </location>
</feature>
<feature type="transmembrane region" description="Helical" evidence="9">
    <location>
        <begin position="45"/>
        <end position="64"/>
    </location>
</feature>
<dbReference type="EMBL" id="VTXP01000008">
    <property type="protein sequence ID" value="NOJ24275.1"/>
    <property type="molecule type" value="Genomic_DNA"/>
</dbReference>
<dbReference type="GO" id="GO:0009306">
    <property type="term" value="P:protein secretion"/>
    <property type="evidence" value="ECO:0007669"/>
    <property type="project" value="InterPro"/>
</dbReference>
<dbReference type="PANTHER" id="PTHR30161">
    <property type="entry name" value="FLAGELLAR EXPORT PROTEIN, MEMBRANE FLHA SUBUNIT-RELATED"/>
    <property type="match status" value="1"/>
</dbReference>
<feature type="transmembrane region" description="Helical" evidence="9">
    <location>
        <begin position="245"/>
        <end position="263"/>
    </location>
</feature>
<feature type="transmembrane region" description="Helical" evidence="9">
    <location>
        <begin position="76"/>
        <end position="97"/>
    </location>
</feature>
<keyword evidence="5" id="KW-0997">Cell inner membrane</keyword>
<accession>A0AAP6ZLR6</accession>
<evidence type="ECO:0000256" key="3">
    <source>
        <dbReference type="ARBA" id="ARBA00022448"/>
    </source>
</evidence>
<dbReference type="NCBIfam" id="TIGR01399">
    <property type="entry name" value="hrcV"/>
    <property type="match status" value="1"/>
</dbReference>
<comment type="subcellular location">
    <subcellularLocation>
        <location evidence="1">Cell inner membrane</location>
        <topology evidence="1">Multi-pass membrane protein</topology>
    </subcellularLocation>
</comment>
<feature type="transmembrane region" description="Helical" evidence="9">
    <location>
        <begin position="21"/>
        <end position="39"/>
    </location>
</feature>
<sequence>MTHFISLLNKFAHHAMKQNEMVIAVVVVAVIFMLILPMPTQLVDSLIAVNICISTLLIVLVTYMPGPLAFSTFPGMLLITTLFRLALSISTTRLILLEQDAGDIVETFGNFVAGGNLAVGLVIFLIITVAQFLVIAKGSERVAEVAARFTLDAMPGKQMSIDSDLRAGLIDAREARQMRMDLSKESSLFGALDGAMKFVKGDAIAGLVIVAVNLIGGLCVGVLQYDMSAGEAMQLYSILTIGDGLIAQIPALLISLTAGIIITRVSSGGGEAGENNIGVEMATQLLDQPRAWLIASVCMTGFALVPGMPTLTFLMIALVTGCIGGYRIFTTNYQALQAAQSIEGDHDGDIDGKQDLRRFTPSKAYLIQLHRIWEEDHLSLTLIESIRKRRNHIVHSYGITLPSLDIEYTENIAEDEIVFSIYEVPRVRATLNRERAAIMKSKLTIMSDDFRLGERIREEEHLVWVTAEQCQDMGLSESSVWLSTSMIVSRLEHIFFMTGAEFIGLQETRAIMSFIEQDQPELGQELQRTIPLAQFAAILRKLASERMSLRSIRQISETLIEYAQYEKDIDVLSDYVRVALKAQLCFQYAPEGVMKARLLSPKLEEILRDSVRHSNNSSFFVLAPEVANALRTELKCLYPMHASNDAVLLVAQDLRRMFRTLIEEHFHHVPVLSFAELTPATELEVIEYIDIEVNTSIENETLSEERIEGHSN</sequence>
<keyword evidence="6 9" id="KW-0812">Transmembrane</keyword>
<keyword evidence="8 9" id="KW-0472">Membrane</keyword>
<name>A0AAP6ZLR6_9VIBR</name>
<evidence type="ECO:0000313" key="11">
    <source>
        <dbReference type="Proteomes" id="UP000576645"/>
    </source>
</evidence>
<dbReference type="PANTHER" id="PTHR30161:SF2">
    <property type="entry name" value="INVASION PROTEIN INVA"/>
    <property type="match status" value="1"/>
</dbReference>
<evidence type="ECO:0000256" key="8">
    <source>
        <dbReference type="ARBA" id="ARBA00023136"/>
    </source>
</evidence>
<evidence type="ECO:0000313" key="10">
    <source>
        <dbReference type="EMBL" id="NOJ24275.1"/>
    </source>
</evidence>
<dbReference type="InterPro" id="IPR042193">
    <property type="entry name" value="FHIPEP_3"/>
</dbReference>
<evidence type="ECO:0000256" key="9">
    <source>
        <dbReference type="SAM" id="Phobius"/>
    </source>
</evidence>
<evidence type="ECO:0000256" key="7">
    <source>
        <dbReference type="ARBA" id="ARBA00022989"/>
    </source>
</evidence>
<protein>
    <submittedName>
        <fullName evidence="10">EscV/YscV/HrcV family type III secretion system export apparatus protein</fullName>
    </submittedName>
</protein>
<dbReference type="InterPro" id="IPR042196">
    <property type="entry name" value="FHIPEP_4"/>
</dbReference>
<evidence type="ECO:0000256" key="4">
    <source>
        <dbReference type="ARBA" id="ARBA00022475"/>
    </source>
</evidence>
<feature type="transmembrane region" description="Helical" evidence="9">
    <location>
        <begin position="117"/>
        <end position="136"/>
    </location>
</feature>
<evidence type="ECO:0000256" key="2">
    <source>
        <dbReference type="ARBA" id="ARBA00008835"/>
    </source>
</evidence>
<dbReference type="AlphaFoldDB" id="A0AAP6ZLR6"/>
<keyword evidence="4" id="KW-1003">Cell membrane</keyword>
<dbReference type="PRINTS" id="PR00949">
    <property type="entry name" value="TYPE3IMAPROT"/>
</dbReference>
<keyword evidence="7 9" id="KW-1133">Transmembrane helix</keyword>
<dbReference type="Gene3D" id="3.40.50.12790">
    <property type="entry name" value="FHIPEP family, domain 4"/>
    <property type="match status" value="1"/>
</dbReference>
<dbReference type="PROSITE" id="PS00994">
    <property type="entry name" value="FHIPEP"/>
    <property type="match status" value="1"/>
</dbReference>
<evidence type="ECO:0000256" key="5">
    <source>
        <dbReference type="ARBA" id="ARBA00022519"/>
    </source>
</evidence>
<dbReference type="Pfam" id="PF00771">
    <property type="entry name" value="FHIPEP"/>
    <property type="match status" value="1"/>
</dbReference>
<comment type="similarity">
    <text evidence="2">Belongs to the FHIPEP (flagella/HR/invasion proteins export pore) family.</text>
</comment>
<dbReference type="RefSeq" id="WP_171353182.1">
    <property type="nucleotide sequence ID" value="NZ_VTXP01000008.1"/>
</dbReference>
<dbReference type="Gene3D" id="1.10.8.540">
    <property type="entry name" value="FHIPEP family, domain 3"/>
    <property type="match status" value="1"/>
</dbReference>
<evidence type="ECO:0000256" key="6">
    <source>
        <dbReference type="ARBA" id="ARBA00022692"/>
    </source>
</evidence>
<reference evidence="10 11" key="1">
    <citation type="submission" date="2019-09" db="EMBL/GenBank/DDBJ databases">
        <title>Draft genome sequencing and comparative genomics of hatchery-associated Vibrios.</title>
        <authorList>
            <person name="Kehlet-Delgado H."/>
            <person name="Mueller R.S."/>
        </authorList>
    </citation>
    <scope>NUCLEOTIDE SEQUENCE [LARGE SCALE GENOMIC DNA]</scope>
    <source>
        <strain evidence="10 11">09-121-3</strain>
    </source>
</reference>
<dbReference type="InterPro" id="IPR025505">
    <property type="entry name" value="FHIPEP_CS"/>
</dbReference>
<dbReference type="InterPro" id="IPR001712">
    <property type="entry name" value="T3SS_FHIPEP"/>
</dbReference>
<dbReference type="InterPro" id="IPR006302">
    <property type="entry name" value="T3SS_HrcV"/>
</dbReference>
<evidence type="ECO:0000256" key="1">
    <source>
        <dbReference type="ARBA" id="ARBA00004429"/>
    </source>
</evidence>
<gene>
    <name evidence="10" type="ORF">F0238_16195</name>
</gene>
<dbReference type="PIRSF" id="PIRSF005419">
    <property type="entry name" value="FlhA"/>
    <property type="match status" value="1"/>
</dbReference>
<proteinExistence type="inferred from homology"/>
<organism evidence="10 11">
    <name type="scientific">Vibrio coralliilyticus</name>
    <dbReference type="NCBI Taxonomy" id="190893"/>
    <lineage>
        <taxon>Bacteria</taxon>
        <taxon>Pseudomonadati</taxon>
        <taxon>Pseudomonadota</taxon>
        <taxon>Gammaproteobacteria</taxon>
        <taxon>Vibrionales</taxon>
        <taxon>Vibrionaceae</taxon>
        <taxon>Vibrio</taxon>
    </lineage>
</organism>
<dbReference type="Gene3D" id="3.40.30.60">
    <property type="entry name" value="FHIPEP family, domain 1"/>
    <property type="match status" value="1"/>
</dbReference>
<dbReference type="Proteomes" id="UP000576645">
    <property type="component" value="Unassembled WGS sequence"/>
</dbReference>
<keyword evidence="3" id="KW-0813">Transport</keyword>
<dbReference type="InterPro" id="IPR042194">
    <property type="entry name" value="FHIPEP_1"/>
</dbReference>